<feature type="domain" description="Disease resistance R13L4/SHOC-2-like LRR" evidence="9">
    <location>
        <begin position="522"/>
        <end position="846"/>
    </location>
</feature>
<dbReference type="Gene3D" id="1.10.10.10">
    <property type="entry name" value="Winged helix-like DNA-binding domain superfamily/Winged helix DNA-binding domain"/>
    <property type="match status" value="1"/>
</dbReference>
<dbReference type="PANTHER" id="PTHR15140">
    <property type="entry name" value="TUBULIN-SPECIFIC CHAPERONE E"/>
    <property type="match status" value="1"/>
</dbReference>
<evidence type="ECO:0000313" key="11">
    <source>
        <dbReference type="Proteomes" id="UP000826656"/>
    </source>
</evidence>
<keyword evidence="2" id="KW-0433">Leucine-rich repeat</keyword>
<accession>A0ABQ7W5A0</accession>
<dbReference type="Gene3D" id="1.10.8.430">
    <property type="entry name" value="Helical domain of apoptotic protease-activating factors"/>
    <property type="match status" value="1"/>
</dbReference>
<dbReference type="InterPro" id="IPR002182">
    <property type="entry name" value="NB-ARC"/>
</dbReference>
<keyword evidence="11" id="KW-1185">Reference proteome</keyword>
<feature type="domain" description="NB-ARC" evidence="7">
    <location>
        <begin position="146"/>
        <end position="309"/>
    </location>
</feature>
<evidence type="ECO:0000256" key="5">
    <source>
        <dbReference type="ARBA" id="ARBA00022821"/>
    </source>
</evidence>
<dbReference type="Gene3D" id="1.20.5.4130">
    <property type="match status" value="1"/>
</dbReference>
<dbReference type="Pfam" id="PF23598">
    <property type="entry name" value="LRR_14"/>
    <property type="match status" value="1"/>
</dbReference>
<dbReference type="InterPro" id="IPR027417">
    <property type="entry name" value="P-loop_NTPase"/>
</dbReference>
<dbReference type="SUPFAM" id="SSF52540">
    <property type="entry name" value="P-loop containing nucleoside triphosphate hydrolases"/>
    <property type="match status" value="1"/>
</dbReference>
<dbReference type="Pfam" id="PF23559">
    <property type="entry name" value="WHD_DRP"/>
    <property type="match status" value="1"/>
</dbReference>
<dbReference type="SUPFAM" id="SSF52058">
    <property type="entry name" value="L domain-like"/>
    <property type="match status" value="1"/>
</dbReference>
<dbReference type="Proteomes" id="UP000826656">
    <property type="component" value="Unassembled WGS sequence"/>
</dbReference>
<keyword evidence="6" id="KW-0067">ATP-binding</keyword>
<dbReference type="InterPro" id="IPR036388">
    <property type="entry name" value="WH-like_DNA-bd_sf"/>
</dbReference>
<dbReference type="InterPro" id="IPR055414">
    <property type="entry name" value="LRR_R13L4/SHOC2-like"/>
</dbReference>
<reference evidence="10 11" key="1">
    <citation type="journal article" date="2021" name="bioRxiv">
        <title>Chromosome-scale and haplotype-resolved genome assembly of a tetraploid potato cultivar.</title>
        <authorList>
            <person name="Sun H."/>
            <person name="Jiao W.-B."/>
            <person name="Krause K."/>
            <person name="Campoy J.A."/>
            <person name="Goel M."/>
            <person name="Folz-Donahue K."/>
            <person name="Kukat C."/>
            <person name="Huettel B."/>
            <person name="Schneeberger K."/>
        </authorList>
    </citation>
    <scope>NUCLEOTIDE SEQUENCE [LARGE SCALE GENOMIC DNA]</scope>
    <source>
        <strain evidence="10">SolTubOtavaFocal</strain>
        <tissue evidence="10">Leaves</tissue>
    </source>
</reference>
<evidence type="ECO:0000259" key="7">
    <source>
        <dbReference type="Pfam" id="PF00931"/>
    </source>
</evidence>
<evidence type="ECO:0000259" key="9">
    <source>
        <dbReference type="Pfam" id="PF23598"/>
    </source>
</evidence>
<evidence type="ECO:0000313" key="10">
    <source>
        <dbReference type="EMBL" id="KAH0775243.1"/>
    </source>
</evidence>
<comment type="caution">
    <text evidence="10">The sequence shown here is derived from an EMBL/GenBank/DDBJ whole genome shotgun (WGS) entry which is preliminary data.</text>
</comment>
<dbReference type="PRINTS" id="PR00364">
    <property type="entry name" value="DISEASERSIST"/>
</dbReference>
<dbReference type="InterPro" id="IPR058922">
    <property type="entry name" value="WHD_DRP"/>
</dbReference>
<keyword evidence="5" id="KW-0611">Plant defense</keyword>
<dbReference type="InterPro" id="IPR032675">
    <property type="entry name" value="LRR_dom_sf"/>
</dbReference>
<evidence type="ECO:0000256" key="4">
    <source>
        <dbReference type="ARBA" id="ARBA00022741"/>
    </source>
</evidence>
<dbReference type="InterPro" id="IPR038005">
    <property type="entry name" value="RX-like_CC"/>
</dbReference>
<keyword evidence="4" id="KW-0547">Nucleotide-binding</keyword>
<dbReference type="EMBL" id="JAIVGD010000005">
    <property type="protein sequence ID" value="KAH0775243.1"/>
    <property type="molecule type" value="Genomic_DNA"/>
</dbReference>
<evidence type="ECO:0000259" key="8">
    <source>
        <dbReference type="Pfam" id="PF23559"/>
    </source>
</evidence>
<evidence type="ECO:0000256" key="1">
    <source>
        <dbReference type="ARBA" id="ARBA00008894"/>
    </source>
</evidence>
<dbReference type="Pfam" id="PF00931">
    <property type="entry name" value="NB-ARC"/>
    <property type="match status" value="1"/>
</dbReference>
<evidence type="ECO:0000256" key="6">
    <source>
        <dbReference type="ARBA" id="ARBA00022840"/>
    </source>
</evidence>
<evidence type="ECO:0000256" key="2">
    <source>
        <dbReference type="ARBA" id="ARBA00022614"/>
    </source>
</evidence>
<organism evidence="10 11">
    <name type="scientific">Solanum tuberosum</name>
    <name type="common">Potato</name>
    <dbReference type="NCBI Taxonomy" id="4113"/>
    <lineage>
        <taxon>Eukaryota</taxon>
        <taxon>Viridiplantae</taxon>
        <taxon>Streptophyta</taxon>
        <taxon>Embryophyta</taxon>
        <taxon>Tracheophyta</taxon>
        <taxon>Spermatophyta</taxon>
        <taxon>Magnoliopsida</taxon>
        <taxon>eudicotyledons</taxon>
        <taxon>Gunneridae</taxon>
        <taxon>Pentapetalae</taxon>
        <taxon>asterids</taxon>
        <taxon>lamiids</taxon>
        <taxon>Solanales</taxon>
        <taxon>Solanaceae</taxon>
        <taxon>Solanoideae</taxon>
        <taxon>Solaneae</taxon>
        <taxon>Solanum</taxon>
    </lineage>
</organism>
<protein>
    <submittedName>
        <fullName evidence="10">Uncharacterized protein</fullName>
    </submittedName>
</protein>
<dbReference type="Gene3D" id="3.80.10.10">
    <property type="entry name" value="Ribonuclease Inhibitor"/>
    <property type="match status" value="3"/>
</dbReference>
<dbReference type="CDD" id="cd14798">
    <property type="entry name" value="RX-CC_like"/>
    <property type="match status" value="1"/>
</dbReference>
<dbReference type="InterPro" id="IPR042197">
    <property type="entry name" value="Apaf_helical"/>
</dbReference>
<comment type="similarity">
    <text evidence="1">Belongs to the disease resistance NB-LRR family.</text>
</comment>
<dbReference type="Gene3D" id="3.40.50.300">
    <property type="entry name" value="P-loop containing nucleotide triphosphate hydrolases"/>
    <property type="match status" value="1"/>
</dbReference>
<proteinExistence type="inferred from homology"/>
<name>A0ABQ7W5A0_SOLTU</name>
<sequence>MAYAVVTSLMRTIHQSMELTGCDLQPFYEKLESLRAILEKSCNVTGDHEELTILEVEIVEVAYTTEDMVDSESRSVFLAQNLEERSRAMWEIFFVLEQALECIASTVKQWMAASNSMKDLKPQTSSLVSLPEHDVEQPENIMVGRENEFEMMLDQLVRGGRELEVVSIVGMGGIGKTTLAAKLYSDPYIMSRFDIRAKVTVSQEYCVRNVILGLLSSISDEPENQLADRLQKHLKGRRYLVVIDDIWTTEAWDDIKLYFPDCINGSKILLTTRNVEVAEYASSGKPPHHMRLMNFDESWNLLHKKIFETEGSYSPEFENIGKQIALKCGGLPLAITVTAGLLSKIGQRLDEWQRIAENVSSVVSTDPEAQCMRVLALSYHHLPSHLKPCFLYFAIFAEDERIFVNKLVELWAVEGFLNEEEGKSIEEVAETCINELVDRSLISIHKLSFDGEIQSCGMHDVTRELCLREARNMNFVNVIRGKSDQNSCAQSMQCSFKKRSRISIYKEEELAWCRNSEAHSIIMSRGFNCITLELSFKLVRVLDLGWTPCPIFPSGVLSLIHLRYLSLCFNPCLLQYRGSIEAVPSSIIDIPLSISRLCYLQTFKLYLPFTDSYPFILPSEILTMPQLRKLRMGWNYLRSHEPTENRLVLKSLQCLNQLNPRNCTGSFFRLFPNLKKLKVFGVQEDFRNHKDLYDFRYLYQLEKLAFRVYYPGAACVLESTAPSGSTPQDPLRFQTKLLYKKTQFGKAAPPADVPTLFLPPPDAFPQNLKSLTFSGEFFLASKDLSIVGKLPELEVLKLSDNAVIGEEWEVVEEGFPHLKFLFLDNIYIRYWRASSDHFPYLERLFLRNCYDLDSIPRDFADITTLALIDISSCRQSVGKSAKQIQQDIQDNYGSSIEVHTPTDEDDDDDFEKEVASCRNNVATAPPTDVSTLRLPPPDAFPQNLKSLTFSGEFFLVWKDLSIVGKLPKLEVLKLSWKSFIGEEWEVVEEGFPHLKFLFLHEVCIRYWRASSDHFPYLERLFLRSCYYLDSIPRDFADITTLALIDISYCQQSVGNSAKQIQQDIQDNYGSSIEVHTRNLYKHFRCSVTIDEDDDIDFEKEVASCRNNVGQNRLQYLVFPFLGVLNLPRKGRRKAKFSGTSNTSRKV</sequence>
<dbReference type="PANTHER" id="PTHR15140:SF29">
    <property type="entry name" value="LATE BLIGHT RESISTANCE PROTEIN R1-A-LIKE"/>
    <property type="match status" value="1"/>
</dbReference>
<keyword evidence="3" id="KW-0677">Repeat</keyword>
<gene>
    <name evidence="10" type="ORF">KY290_012380</name>
</gene>
<evidence type="ECO:0000256" key="3">
    <source>
        <dbReference type="ARBA" id="ARBA00022737"/>
    </source>
</evidence>
<feature type="domain" description="Disease resistance protein winged helix" evidence="8">
    <location>
        <begin position="395"/>
        <end position="465"/>
    </location>
</feature>